<keyword evidence="5" id="KW-1185">Reference proteome</keyword>
<accession>A0ABW4EIU1</accession>
<dbReference type="Proteomes" id="UP001597186">
    <property type="component" value="Unassembled WGS sequence"/>
</dbReference>
<dbReference type="InterPro" id="IPR005770">
    <property type="entry name" value="PhnD"/>
</dbReference>
<feature type="signal peptide" evidence="3">
    <location>
        <begin position="1"/>
        <end position="24"/>
    </location>
</feature>
<dbReference type="PANTHER" id="PTHR35841">
    <property type="entry name" value="PHOSPHONATES-BINDING PERIPLASMIC PROTEIN"/>
    <property type="match status" value="1"/>
</dbReference>
<evidence type="ECO:0000256" key="1">
    <source>
        <dbReference type="ARBA" id="ARBA00007162"/>
    </source>
</evidence>
<comment type="caution">
    <text evidence="4">The sequence shown here is derived from an EMBL/GenBank/DDBJ whole genome shotgun (WGS) entry which is preliminary data.</text>
</comment>
<comment type="similarity">
    <text evidence="1">Belongs to the phosphate/phosphite/phosphonate binding protein family.</text>
</comment>
<dbReference type="NCBIfam" id="TIGR01098">
    <property type="entry name" value="3A0109s03R"/>
    <property type="match status" value="1"/>
</dbReference>
<name>A0ABW4EIU1_9RHOB</name>
<sequence>MIRTLLTTVSVATLTLSATLPAFADWTKEVSVVRVGIIGGENEADRLKRLSCLETKMNDQFGVDVEFFPATDYAGVMQGLLAGQLEMAGLGPVGYAGIYLQDPEAVEPFVVSSNVDGSLGYHAVIVTRADSGITDVAGLQGKSLAWADPNSSSGYLYPKAGLELAGIDIDSYFGSTGFSGGHEQGVIAVLDKQYDAAATWSSLIGERAEGYTRGNLRRMVDKDMLDMNEINIVWESGIIPNGPTVIRKSLPADMKQAMFELYSTLHVEDPECFAAVMGGDGAGYVAVPEGFYDETIELRRREVAGSR</sequence>
<evidence type="ECO:0000313" key="5">
    <source>
        <dbReference type="Proteomes" id="UP001597186"/>
    </source>
</evidence>
<gene>
    <name evidence="4" type="primary">phnD</name>
    <name evidence="4" type="ORF">ACFTOW_14155</name>
</gene>
<dbReference type="RefSeq" id="WP_379916795.1">
    <property type="nucleotide sequence ID" value="NZ_JBHUDD010000124.1"/>
</dbReference>
<evidence type="ECO:0000256" key="3">
    <source>
        <dbReference type="SAM" id="SignalP"/>
    </source>
</evidence>
<dbReference type="Gene3D" id="3.40.190.10">
    <property type="entry name" value="Periplasmic binding protein-like II"/>
    <property type="match status" value="2"/>
</dbReference>
<evidence type="ECO:0000313" key="4">
    <source>
        <dbReference type="EMBL" id="MFD1510531.1"/>
    </source>
</evidence>
<keyword evidence="2 3" id="KW-0732">Signal</keyword>
<dbReference type="EMBL" id="JBHUDD010000124">
    <property type="protein sequence ID" value="MFD1510531.1"/>
    <property type="molecule type" value="Genomic_DNA"/>
</dbReference>
<dbReference type="SUPFAM" id="SSF53850">
    <property type="entry name" value="Periplasmic binding protein-like II"/>
    <property type="match status" value="1"/>
</dbReference>
<dbReference type="PANTHER" id="PTHR35841:SF1">
    <property type="entry name" value="PHOSPHONATES-BINDING PERIPLASMIC PROTEIN"/>
    <property type="match status" value="1"/>
</dbReference>
<protein>
    <submittedName>
        <fullName evidence="4">Phosphate/phosphite/phosphonate ABC transporter substrate-binding protein</fullName>
    </submittedName>
</protein>
<proteinExistence type="inferred from homology"/>
<dbReference type="Pfam" id="PF12974">
    <property type="entry name" value="Phosphonate-bd"/>
    <property type="match status" value="1"/>
</dbReference>
<organism evidence="4 5">
    <name type="scientific">Lacimonas salitolerans</name>
    <dbReference type="NCBI Taxonomy" id="1323750"/>
    <lineage>
        <taxon>Bacteria</taxon>
        <taxon>Pseudomonadati</taxon>
        <taxon>Pseudomonadota</taxon>
        <taxon>Alphaproteobacteria</taxon>
        <taxon>Rhodobacterales</taxon>
        <taxon>Paracoccaceae</taxon>
        <taxon>Lacimonas</taxon>
    </lineage>
</organism>
<evidence type="ECO:0000256" key="2">
    <source>
        <dbReference type="ARBA" id="ARBA00022729"/>
    </source>
</evidence>
<reference evidence="5" key="1">
    <citation type="journal article" date="2019" name="Int. J. Syst. Evol. Microbiol.">
        <title>The Global Catalogue of Microorganisms (GCM) 10K type strain sequencing project: providing services to taxonomists for standard genome sequencing and annotation.</title>
        <authorList>
            <consortium name="The Broad Institute Genomics Platform"/>
            <consortium name="The Broad Institute Genome Sequencing Center for Infectious Disease"/>
            <person name="Wu L."/>
            <person name="Ma J."/>
        </authorList>
    </citation>
    <scope>NUCLEOTIDE SEQUENCE [LARGE SCALE GENOMIC DNA]</scope>
    <source>
        <strain evidence="5">CGMCC 1.12477</strain>
    </source>
</reference>
<feature type="chain" id="PRO_5047502128" evidence="3">
    <location>
        <begin position="25"/>
        <end position="307"/>
    </location>
</feature>
<dbReference type="CDD" id="cd01071">
    <property type="entry name" value="PBP2_PhnD_like"/>
    <property type="match status" value="1"/>
</dbReference>